<dbReference type="AlphaFoldDB" id="M0ML58"/>
<gene>
    <name evidence="1" type="ORF">C448_07769</name>
</gene>
<protein>
    <submittedName>
        <fullName evidence="1">Uncharacterized protein</fullName>
    </submittedName>
</protein>
<reference evidence="1 2" key="1">
    <citation type="journal article" date="2014" name="PLoS Genet.">
        <title>Phylogenetically driven sequencing of extremely halophilic archaea reveals strategies for static and dynamic osmo-response.</title>
        <authorList>
            <person name="Becker E.A."/>
            <person name="Seitzer P.M."/>
            <person name="Tritt A."/>
            <person name="Larsen D."/>
            <person name="Krusor M."/>
            <person name="Yao A.I."/>
            <person name="Wu D."/>
            <person name="Madern D."/>
            <person name="Eisen J.A."/>
            <person name="Darling A.E."/>
            <person name="Facciotti M.T."/>
        </authorList>
    </citation>
    <scope>NUCLEOTIDE SEQUENCE [LARGE SCALE GENOMIC DNA]</scope>
    <source>
        <strain evidence="1 2">DSM 1307</strain>
    </source>
</reference>
<name>M0ML58_HALMO</name>
<proteinExistence type="predicted"/>
<dbReference type="Proteomes" id="UP000011568">
    <property type="component" value="Unassembled WGS sequence"/>
</dbReference>
<evidence type="ECO:0000313" key="2">
    <source>
        <dbReference type="Proteomes" id="UP000011568"/>
    </source>
</evidence>
<evidence type="ECO:0000313" key="1">
    <source>
        <dbReference type="EMBL" id="EMA45175.1"/>
    </source>
</evidence>
<sequence>MRDFYKKLMKMSLEDAQEIARDYESDAVDEMAMQLYQTRVQHWQMRSMENQQLDFPDDPSTMYD</sequence>
<keyword evidence="2" id="KW-1185">Reference proteome</keyword>
<accession>M0ML58</accession>
<dbReference type="OrthoDB" id="210303at2157"/>
<comment type="caution">
    <text evidence="1">The sequence shown here is derived from an EMBL/GenBank/DDBJ whole genome shotgun (WGS) entry which is preliminary data.</text>
</comment>
<dbReference type="EMBL" id="AOMC01000100">
    <property type="protein sequence ID" value="EMA45175.1"/>
    <property type="molecule type" value="Genomic_DNA"/>
</dbReference>
<dbReference type="PATRIC" id="fig|931277.6.peg.1521"/>
<organism evidence="1 2">
    <name type="scientific">Halococcus morrhuae DSM 1307</name>
    <dbReference type="NCBI Taxonomy" id="931277"/>
    <lineage>
        <taxon>Archaea</taxon>
        <taxon>Methanobacteriati</taxon>
        <taxon>Methanobacteriota</taxon>
        <taxon>Stenosarchaea group</taxon>
        <taxon>Halobacteria</taxon>
        <taxon>Halobacteriales</taxon>
        <taxon>Halococcaceae</taxon>
        <taxon>Halococcus</taxon>
    </lineage>
</organism>